<dbReference type="InterPro" id="IPR027463">
    <property type="entry name" value="AcrB_DN_DC_subdom"/>
</dbReference>
<dbReference type="EMBL" id="PKTG01000039">
    <property type="protein sequence ID" value="PLX19164.1"/>
    <property type="molecule type" value="Genomic_DNA"/>
</dbReference>
<dbReference type="Gene3D" id="1.20.1640.10">
    <property type="entry name" value="Multidrug efflux transporter AcrB transmembrane domain"/>
    <property type="match status" value="2"/>
</dbReference>
<feature type="transmembrane region" description="Helical" evidence="1">
    <location>
        <begin position="537"/>
        <end position="557"/>
    </location>
</feature>
<dbReference type="Gene3D" id="3.30.2090.10">
    <property type="entry name" value="Multidrug efflux transporter AcrB TolC docking domain, DN and DC subdomains"/>
    <property type="match status" value="2"/>
</dbReference>
<dbReference type="SUPFAM" id="SSF82714">
    <property type="entry name" value="Multidrug efflux transporter AcrB TolC docking domain, DN and DC subdomains"/>
    <property type="match status" value="2"/>
</dbReference>
<dbReference type="Pfam" id="PF00873">
    <property type="entry name" value="ACR_tran"/>
    <property type="match status" value="1"/>
</dbReference>
<feature type="transmembrane region" description="Helical" evidence="1">
    <location>
        <begin position="876"/>
        <end position="894"/>
    </location>
</feature>
<name>A0A2N5ZKL9_MUIH1</name>
<keyword evidence="1" id="KW-1133">Transmembrane helix</keyword>
<evidence type="ECO:0000313" key="3">
    <source>
        <dbReference type="Proteomes" id="UP000234857"/>
    </source>
</evidence>
<dbReference type="PRINTS" id="PR00702">
    <property type="entry name" value="ACRIFLAVINRP"/>
</dbReference>
<keyword evidence="1" id="KW-0812">Transmembrane</keyword>
<reference evidence="2 3" key="1">
    <citation type="submission" date="2017-11" db="EMBL/GenBank/DDBJ databases">
        <title>Genome-resolved metagenomics identifies genetic mobility, metabolic interactions, and unexpected diversity in perchlorate-reducing communities.</title>
        <authorList>
            <person name="Barnum T.P."/>
            <person name="Figueroa I.A."/>
            <person name="Carlstrom C.I."/>
            <person name="Lucas L.N."/>
            <person name="Engelbrektson A.L."/>
            <person name="Coates J.D."/>
        </authorList>
    </citation>
    <scope>NUCLEOTIDE SEQUENCE [LARGE SCALE GENOMIC DNA]</scope>
    <source>
        <strain evidence="2">BM706</strain>
    </source>
</reference>
<feature type="transmembrane region" description="Helical" evidence="1">
    <location>
        <begin position="361"/>
        <end position="379"/>
    </location>
</feature>
<evidence type="ECO:0000256" key="1">
    <source>
        <dbReference type="SAM" id="Phobius"/>
    </source>
</evidence>
<feature type="transmembrane region" description="Helical" evidence="1">
    <location>
        <begin position="391"/>
        <end position="413"/>
    </location>
</feature>
<sequence>MNLFRFTVNRPILILMIFTAVFAAGLFGLSQLKVDLLPTVNLPIISVLVINPGMSAVDMEELVTKKLERAFSDLGALKKITSYSMESVTQILVEFNYGEKDIDVGAIEIQRKINEVRSNLPATIEEPVIRKMDPAQRPIMTLALSAEGYDLRQLRSYVENRLKTRLERVDNVARVLVNGGLIRQVNIQIDTNRMNQYDLSLDDVIMALKSHNMNIPAGDIKNNVNDRGFLLKTYGQFEQINEIRDLVIRSVAGVPVYLKNFAQVKDSWKEPKGYSSINGKPAITMDVKKQTGTNTVEIAKAVREVVKDLKKDLPKGMELIIARDDSEFISLSIRGIMDTAWQGFFLGFFVVLFLIGTFRPAYVIFVSVPISIISAFFAMYTGHMSINMVSLYALTISIGVNFDNSIIILENIIRHMGLGKDRLEAAAVGVGELAAPLFASTLTNVVVFVPLTMLKGYIGELMRTMAITAIFAQTVALPVALFFTSTITPRIVKEKPKEKTDVPFFSGVVGFVIDKVDLFREKYKIVLSKAIDNKGKVILITLGTFIASLLLLPYIGIEFMPRTDQNGYFLDVEMPSGTTLAKTKEIVSKIEQIILSKKEVEYLVTNIGGDEATSPPPNKVAMNLKFVNRNVRDKTAIDSGNADTDLITGLRREILSKVPGIKYLQFVQPAPWWGSAGAPIEIKLSGNDWIRLNEIADEYVRVLSSVDGLYDIQKNIHPGRDEVKLRLNEEKMNVLGISYAQVATRLRTLVNGGDTWNLRTEFRNHSIFRDRDIFVITRLAPEDRRNLEQILSTKIKAASGEYIYLKNIAKIEKARELSVITKENKIRTLTVSAQTSDEPLSSLILKKTLPKINDVKLPAGISMKVGGEVTRMNDQFSGMTIGFIIAAIFVYMVLAGQFESFLHPLIMMFSIPLQMIGVFLALFITGTTLNTTSGNGIIALVGVVVNASIVLIDYINLLRKR</sequence>
<proteinExistence type="predicted"/>
<feature type="transmembrane region" description="Helical" evidence="1">
    <location>
        <begin position="936"/>
        <end position="955"/>
    </location>
</feature>
<dbReference type="PANTHER" id="PTHR32063:SF0">
    <property type="entry name" value="SWARMING MOTILITY PROTEIN SWRC"/>
    <property type="match status" value="1"/>
</dbReference>
<protein>
    <recommendedName>
        <fullName evidence="4">AcrB/AcrD/AcrF family protein</fullName>
    </recommendedName>
</protein>
<dbReference type="InterPro" id="IPR001036">
    <property type="entry name" value="Acrflvin-R"/>
</dbReference>
<dbReference type="Gene3D" id="3.30.70.1430">
    <property type="entry name" value="Multidrug efflux transporter AcrB pore domain"/>
    <property type="match status" value="2"/>
</dbReference>
<gene>
    <name evidence="2" type="ORF">C0601_02580</name>
</gene>
<feature type="transmembrane region" description="Helical" evidence="1">
    <location>
        <begin position="339"/>
        <end position="355"/>
    </location>
</feature>
<feature type="transmembrane region" description="Helical" evidence="1">
    <location>
        <begin position="433"/>
        <end position="454"/>
    </location>
</feature>
<accession>A0A2N5ZKL9</accession>
<dbReference type="AlphaFoldDB" id="A0A2N5ZKL9"/>
<comment type="caution">
    <text evidence="2">The sequence shown here is derived from an EMBL/GenBank/DDBJ whole genome shotgun (WGS) entry which is preliminary data.</text>
</comment>
<keyword evidence="1" id="KW-0472">Membrane</keyword>
<feature type="transmembrane region" description="Helical" evidence="1">
    <location>
        <begin position="12"/>
        <end position="30"/>
    </location>
</feature>
<organism evidence="2 3">
    <name type="scientific">Muiribacterium halophilum</name>
    <dbReference type="NCBI Taxonomy" id="2053465"/>
    <lineage>
        <taxon>Bacteria</taxon>
        <taxon>Candidatus Muiribacteriota</taxon>
        <taxon>Candidatus Muiribacteriia</taxon>
        <taxon>Candidatus Muiribacteriales</taxon>
        <taxon>Candidatus Muiribacteriaceae</taxon>
        <taxon>Candidatus Muiribacterium</taxon>
    </lineage>
</organism>
<feature type="transmembrane region" description="Helical" evidence="1">
    <location>
        <begin position="901"/>
        <end position="924"/>
    </location>
</feature>
<dbReference type="Gene3D" id="3.30.70.1440">
    <property type="entry name" value="Multidrug efflux transporter AcrB pore domain"/>
    <property type="match status" value="1"/>
</dbReference>
<dbReference type="PANTHER" id="PTHR32063">
    <property type="match status" value="1"/>
</dbReference>
<dbReference type="Gene3D" id="3.30.70.1320">
    <property type="entry name" value="Multidrug efflux transporter AcrB pore domain like"/>
    <property type="match status" value="1"/>
</dbReference>
<dbReference type="Proteomes" id="UP000234857">
    <property type="component" value="Unassembled WGS sequence"/>
</dbReference>
<evidence type="ECO:0008006" key="4">
    <source>
        <dbReference type="Google" id="ProtNLM"/>
    </source>
</evidence>
<dbReference type="GO" id="GO:0042910">
    <property type="term" value="F:xenobiotic transmembrane transporter activity"/>
    <property type="evidence" value="ECO:0007669"/>
    <property type="project" value="TreeGrafter"/>
</dbReference>
<dbReference type="GO" id="GO:0005886">
    <property type="term" value="C:plasma membrane"/>
    <property type="evidence" value="ECO:0007669"/>
    <property type="project" value="TreeGrafter"/>
</dbReference>
<evidence type="ECO:0000313" key="2">
    <source>
        <dbReference type="EMBL" id="PLX19164.1"/>
    </source>
</evidence>
<dbReference type="SUPFAM" id="SSF82693">
    <property type="entry name" value="Multidrug efflux transporter AcrB pore domain, PN1, PN2, PC1 and PC2 subdomains"/>
    <property type="match status" value="3"/>
</dbReference>
<feature type="transmembrane region" description="Helical" evidence="1">
    <location>
        <begin position="466"/>
        <end position="488"/>
    </location>
</feature>
<dbReference type="SUPFAM" id="SSF82866">
    <property type="entry name" value="Multidrug efflux transporter AcrB transmembrane domain"/>
    <property type="match status" value="2"/>
</dbReference>